<dbReference type="Proteomes" id="UP000318416">
    <property type="component" value="Unassembled WGS sequence"/>
</dbReference>
<protein>
    <submittedName>
        <fullName evidence="6">ParB family chromosome partitioning protein</fullName>
    </submittedName>
</protein>
<dbReference type="FunFam" id="3.90.1530.30:FF:000001">
    <property type="entry name" value="Chromosome partitioning protein ParB"/>
    <property type="match status" value="1"/>
</dbReference>
<evidence type="ECO:0000256" key="4">
    <source>
        <dbReference type="SAM" id="MobiDB-lite"/>
    </source>
</evidence>
<dbReference type="NCBIfam" id="TIGR00180">
    <property type="entry name" value="parB_part"/>
    <property type="match status" value="1"/>
</dbReference>
<keyword evidence="2" id="KW-0159">Chromosome partition</keyword>
<dbReference type="InterPro" id="IPR050336">
    <property type="entry name" value="Chromosome_partition/occlusion"/>
</dbReference>
<gene>
    <name evidence="6" type="ORF">FB465_2004</name>
</gene>
<keyword evidence="3" id="KW-0238">DNA-binding</keyword>
<feature type="domain" description="ParB-like N-terminal" evidence="5">
    <location>
        <begin position="3"/>
        <end position="96"/>
    </location>
</feature>
<dbReference type="Gene3D" id="1.10.10.2830">
    <property type="match status" value="1"/>
</dbReference>
<dbReference type="Pfam" id="PF02195">
    <property type="entry name" value="ParB_N"/>
    <property type="match status" value="1"/>
</dbReference>
<evidence type="ECO:0000256" key="3">
    <source>
        <dbReference type="ARBA" id="ARBA00023125"/>
    </source>
</evidence>
<dbReference type="InterPro" id="IPR041468">
    <property type="entry name" value="HTH_ParB/Spo0J"/>
</dbReference>
<dbReference type="Pfam" id="PF17762">
    <property type="entry name" value="HTH_ParB"/>
    <property type="match status" value="1"/>
</dbReference>
<evidence type="ECO:0000313" key="7">
    <source>
        <dbReference type="Proteomes" id="UP000318416"/>
    </source>
</evidence>
<feature type="compositionally biased region" description="Low complexity" evidence="4">
    <location>
        <begin position="343"/>
        <end position="358"/>
    </location>
</feature>
<feature type="compositionally biased region" description="Low complexity" evidence="4">
    <location>
        <begin position="312"/>
        <end position="325"/>
    </location>
</feature>
<dbReference type="GO" id="GO:0007059">
    <property type="term" value="P:chromosome segregation"/>
    <property type="evidence" value="ECO:0007669"/>
    <property type="project" value="UniProtKB-KW"/>
</dbReference>
<comment type="similarity">
    <text evidence="1">Belongs to the ParB family.</text>
</comment>
<accession>A0A561EN29</accession>
<keyword evidence="7" id="KW-1185">Reference proteome</keyword>
<dbReference type="GO" id="GO:0005694">
    <property type="term" value="C:chromosome"/>
    <property type="evidence" value="ECO:0007669"/>
    <property type="project" value="TreeGrafter"/>
</dbReference>
<dbReference type="InterPro" id="IPR036086">
    <property type="entry name" value="ParB/Sulfiredoxin_sf"/>
</dbReference>
<dbReference type="AlphaFoldDB" id="A0A561EN29"/>
<organism evidence="6 7">
    <name type="scientific">Kitasatospora atroaurantiaca</name>
    <dbReference type="NCBI Taxonomy" id="285545"/>
    <lineage>
        <taxon>Bacteria</taxon>
        <taxon>Bacillati</taxon>
        <taxon>Actinomycetota</taxon>
        <taxon>Actinomycetes</taxon>
        <taxon>Kitasatosporales</taxon>
        <taxon>Streptomycetaceae</taxon>
        <taxon>Kitasatospora</taxon>
    </lineage>
</organism>
<evidence type="ECO:0000313" key="6">
    <source>
        <dbReference type="EMBL" id="TWE17007.1"/>
    </source>
</evidence>
<feature type="region of interest" description="Disordered" evidence="4">
    <location>
        <begin position="305"/>
        <end position="358"/>
    </location>
</feature>
<dbReference type="SUPFAM" id="SSF110849">
    <property type="entry name" value="ParB/Sulfiredoxin"/>
    <property type="match status" value="1"/>
</dbReference>
<name>A0A561EN29_9ACTN</name>
<comment type="caution">
    <text evidence="6">The sequence shown here is derived from an EMBL/GenBank/DDBJ whole genome shotgun (WGS) entry which is preliminary data.</text>
</comment>
<proteinExistence type="inferred from homology"/>
<dbReference type="EMBL" id="VIVR01000001">
    <property type="protein sequence ID" value="TWE17007.1"/>
    <property type="molecule type" value="Genomic_DNA"/>
</dbReference>
<reference evidence="6 7" key="1">
    <citation type="submission" date="2019-06" db="EMBL/GenBank/DDBJ databases">
        <title>Sequencing the genomes of 1000 actinobacteria strains.</title>
        <authorList>
            <person name="Klenk H.-P."/>
        </authorList>
    </citation>
    <scope>NUCLEOTIDE SEQUENCE [LARGE SCALE GENOMIC DNA]</scope>
    <source>
        <strain evidence="6 7">DSM 41649</strain>
    </source>
</reference>
<evidence type="ECO:0000259" key="5">
    <source>
        <dbReference type="SMART" id="SM00470"/>
    </source>
</evidence>
<dbReference type="Gene3D" id="3.90.1530.30">
    <property type="match status" value="1"/>
</dbReference>
<dbReference type="SUPFAM" id="SSF109709">
    <property type="entry name" value="KorB DNA-binding domain-like"/>
    <property type="match status" value="1"/>
</dbReference>
<dbReference type="SMART" id="SM00470">
    <property type="entry name" value="ParB"/>
    <property type="match status" value="1"/>
</dbReference>
<dbReference type="PANTHER" id="PTHR33375">
    <property type="entry name" value="CHROMOSOME-PARTITIONING PROTEIN PARB-RELATED"/>
    <property type="match status" value="1"/>
</dbReference>
<dbReference type="PANTHER" id="PTHR33375:SF1">
    <property type="entry name" value="CHROMOSOME-PARTITIONING PROTEIN PARB-RELATED"/>
    <property type="match status" value="1"/>
</dbReference>
<dbReference type="RefSeq" id="WP_170290542.1">
    <property type="nucleotide sequence ID" value="NZ_BAAABR010000054.1"/>
</dbReference>
<evidence type="ECO:0000256" key="2">
    <source>
        <dbReference type="ARBA" id="ARBA00022829"/>
    </source>
</evidence>
<sequence>MFKQIELDQITANPEQPRKFFDAEKHQELVQSIKQVGVLQAVAVRPVEGQGAPYMLVMGERRWRAAQDAGLTSVPARVIENMDDQEAYILAITENVVRADMTILEEAGAYADLAALGWDAKKIADKFGKSETHIKWRLGLLTLRPEVATMVDEKKIKPNLAWHIAQCSPQHQIIVANRYVRGDFDSEADAANFAQGLRMAEQQTSLITEEAPSVEDQEKRKKEKAKAADKLTRVEAILPLLEELTKHKPEDLATILGTELGRYVREIDRLVNRATLARRILRQANGLAEARETVAATARKATAADIAKQEPEAPAQAAARANAPKSVAPRVRKLAAPAPKPQAPGTKAPAKPAEPVKA</sequence>
<dbReference type="InterPro" id="IPR003115">
    <property type="entry name" value="ParB_N"/>
</dbReference>
<dbReference type="GO" id="GO:0003677">
    <property type="term" value="F:DNA binding"/>
    <property type="evidence" value="ECO:0007669"/>
    <property type="project" value="UniProtKB-KW"/>
</dbReference>
<dbReference type="InterPro" id="IPR004437">
    <property type="entry name" value="ParB/RepB/Spo0J"/>
</dbReference>
<evidence type="ECO:0000256" key="1">
    <source>
        <dbReference type="ARBA" id="ARBA00006295"/>
    </source>
</evidence>